<comment type="caution">
    <text evidence="3">The sequence shown here is derived from an EMBL/GenBank/DDBJ whole genome shotgun (WGS) entry which is preliminary data.</text>
</comment>
<dbReference type="OrthoDB" id="10006218at2759"/>
<dbReference type="InterPro" id="IPR026913">
    <property type="entry name" value="METTL24"/>
</dbReference>
<reference evidence="3" key="1">
    <citation type="submission" date="2021-02" db="EMBL/GenBank/DDBJ databases">
        <authorList>
            <person name="Nowell W R."/>
        </authorList>
    </citation>
    <scope>NUCLEOTIDE SEQUENCE</scope>
</reference>
<name>A0A814VTU8_ADIRI</name>
<dbReference type="InterPro" id="IPR029063">
    <property type="entry name" value="SAM-dependent_MTases_sf"/>
</dbReference>
<evidence type="ECO:0000256" key="1">
    <source>
        <dbReference type="SAM" id="Phobius"/>
    </source>
</evidence>
<evidence type="ECO:0000313" key="4">
    <source>
        <dbReference type="Proteomes" id="UP000663852"/>
    </source>
</evidence>
<dbReference type="Proteomes" id="UP000663852">
    <property type="component" value="Unassembled WGS sequence"/>
</dbReference>
<dbReference type="SUPFAM" id="SSF53335">
    <property type="entry name" value="S-adenosyl-L-methionine-dependent methyltransferases"/>
    <property type="match status" value="1"/>
</dbReference>
<organism evidence="3 4">
    <name type="scientific">Adineta ricciae</name>
    <name type="common">Rotifer</name>
    <dbReference type="NCBI Taxonomy" id="249248"/>
    <lineage>
        <taxon>Eukaryota</taxon>
        <taxon>Metazoa</taxon>
        <taxon>Spiralia</taxon>
        <taxon>Gnathifera</taxon>
        <taxon>Rotifera</taxon>
        <taxon>Eurotatoria</taxon>
        <taxon>Bdelloidea</taxon>
        <taxon>Adinetida</taxon>
        <taxon>Adinetidae</taxon>
        <taxon>Adineta</taxon>
    </lineage>
</organism>
<keyword evidence="1" id="KW-0472">Membrane</keyword>
<dbReference type="PANTHER" id="PTHR32026:SF10">
    <property type="entry name" value="METHYLTRANSFERASE-LIKE PROTEIN 24-RELATED"/>
    <property type="match status" value="1"/>
</dbReference>
<gene>
    <name evidence="3" type="ORF">EDS130_LOCUS24851</name>
</gene>
<dbReference type="Pfam" id="PF13383">
    <property type="entry name" value="Methyltransf_22"/>
    <property type="match status" value="1"/>
</dbReference>
<evidence type="ECO:0000313" key="3">
    <source>
        <dbReference type="EMBL" id="CAF1191796.1"/>
    </source>
</evidence>
<dbReference type="Gene3D" id="3.40.50.150">
    <property type="entry name" value="Vaccinia Virus protein VP39"/>
    <property type="match status" value="1"/>
</dbReference>
<protein>
    <recommendedName>
        <fullName evidence="2">Methyltransferase domain-containing protein</fullName>
    </recommendedName>
</protein>
<keyword evidence="1" id="KW-0812">Transmembrane</keyword>
<evidence type="ECO:0000259" key="2">
    <source>
        <dbReference type="Pfam" id="PF13383"/>
    </source>
</evidence>
<dbReference type="EMBL" id="CAJNOJ010000143">
    <property type="protein sequence ID" value="CAF1191796.1"/>
    <property type="molecule type" value="Genomic_DNA"/>
</dbReference>
<sequence>MNKVIVECMILPIKILSRKIHILSVILLLIIHTFVIMRYFSPWIIEKTHWMRYDSFHFQQASKMSKNMSDFTHSPLSPGLQWCSSNPFLSTYDRKTVFYLEHIWYEWSQKQLQNVYDALTKVARSPNTTEENIVLMAYPDTTHLPCSDKYGLKRYGQSIDTGKVLCGLSSLAPSVNCIIYSLGSNNHFEFEESIAKRTSCNVYTYDCTSLPPKKPIRNVHFHQVCMGEKTNLQEYMYPNNGTNQHRQNQTYVFKRFSEILKENYHQHVHVLKMDIEGAEYAVFADMFNSAREFTLPFQISFESHWWLRDIYHATLHQQMFNQLWKNGYRFLHHEINPSDKSCVEWTLMRVFC</sequence>
<proteinExistence type="predicted"/>
<keyword evidence="1" id="KW-1133">Transmembrane helix</keyword>
<dbReference type="InterPro" id="IPR025714">
    <property type="entry name" value="Methyltranfer_dom"/>
</dbReference>
<dbReference type="AlphaFoldDB" id="A0A814VTU8"/>
<feature type="domain" description="Methyltransferase" evidence="2">
    <location>
        <begin position="152"/>
        <end position="347"/>
    </location>
</feature>
<accession>A0A814VTU8</accession>
<dbReference type="PANTHER" id="PTHR32026">
    <property type="entry name" value="METHYLTRANSFERASE-LIKE PROTEIN 24"/>
    <property type="match status" value="1"/>
</dbReference>
<feature type="transmembrane region" description="Helical" evidence="1">
    <location>
        <begin position="20"/>
        <end position="40"/>
    </location>
</feature>